<dbReference type="EMBL" id="LUEZ02000009">
    <property type="protein sequence ID" value="RDB29821.1"/>
    <property type="molecule type" value="Genomic_DNA"/>
</dbReference>
<organism evidence="1 2">
    <name type="scientific">Hypsizygus marmoreus</name>
    <name type="common">White beech mushroom</name>
    <name type="synonym">Agaricus marmoreus</name>
    <dbReference type="NCBI Taxonomy" id="39966"/>
    <lineage>
        <taxon>Eukaryota</taxon>
        <taxon>Fungi</taxon>
        <taxon>Dikarya</taxon>
        <taxon>Basidiomycota</taxon>
        <taxon>Agaricomycotina</taxon>
        <taxon>Agaricomycetes</taxon>
        <taxon>Agaricomycetidae</taxon>
        <taxon>Agaricales</taxon>
        <taxon>Tricholomatineae</taxon>
        <taxon>Lyophyllaceae</taxon>
        <taxon>Hypsizygus</taxon>
    </lineage>
</organism>
<protein>
    <submittedName>
        <fullName evidence="1">Uncharacterized protein</fullName>
    </submittedName>
</protein>
<evidence type="ECO:0000313" key="2">
    <source>
        <dbReference type="Proteomes" id="UP000076154"/>
    </source>
</evidence>
<name>A0A369K5B8_HYPMA</name>
<keyword evidence="2" id="KW-1185">Reference proteome</keyword>
<dbReference type="Proteomes" id="UP000076154">
    <property type="component" value="Unassembled WGS sequence"/>
</dbReference>
<sequence>MILFFRLAFDCELLKPISLYQLSGVSKFCPYDLLLNDACRALERGLCFTSEQSDRSVRLPYQIHVCSPAHQLLLMLLRPANVPQSYSNPDSSYSPKRYPSYRRVILRSLSVYPCKPSLRMYHNRNAHRPTTRQAFAFAASHYPSGNELRDIRTFVSRSQRIQQ</sequence>
<gene>
    <name evidence="1" type="ORF">Hypma_013892</name>
</gene>
<accession>A0A369K5B8</accession>
<proteinExistence type="predicted"/>
<dbReference type="InParanoid" id="A0A369K5B8"/>
<evidence type="ECO:0000313" key="1">
    <source>
        <dbReference type="EMBL" id="RDB29821.1"/>
    </source>
</evidence>
<reference evidence="1" key="1">
    <citation type="submission" date="2018-04" db="EMBL/GenBank/DDBJ databases">
        <title>Whole genome sequencing of Hypsizygus marmoreus.</title>
        <authorList>
            <person name="Choi I.-G."/>
            <person name="Min B."/>
            <person name="Kim J.-G."/>
            <person name="Kim S."/>
            <person name="Oh Y.-L."/>
            <person name="Kong W.-S."/>
            <person name="Park H."/>
            <person name="Jeong J."/>
            <person name="Song E.-S."/>
        </authorList>
    </citation>
    <scope>NUCLEOTIDE SEQUENCE [LARGE SCALE GENOMIC DNA]</scope>
    <source>
        <strain evidence="1">51987-8</strain>
    </source>
</reference>
<dbReference type="AlphaFoldDB" id="A0A369K5B8"/>
<comment type="caution">
    <text evidence="1">The sequence shown here is derived from an EMBL/GenBank/DDBJ whole genome shotgun (WGS) entry which is preliminary data.</text>
</comment>